<accession>A0A2T4U0G7</accession>
<protein>
    <submittedName>
        <fullName evidence="1">Uncharacterized protein</fullName>
    </submittedName>
</protein>
<reference evidence="1 2" key="1">
    <citation type="submission" date="2017-09" db="EMBL/GenBank/DDBJ databases">
        <title>Bloom of a denitrifying methanotroph, Candidatus Methylomirabilis limnetica, in a deep stratified lake.</title>
        <authorList>
            <person name="Graf J.S."/>
            <person name="Marchant H.K."/>
            <person name="Tienken D."/>
            <person name="Hach P.F."/>
            <person name="Brand A."/>
            <person name="Schubert C.J."/>
            <person name="Kuypers M.M."/>
            <person name="Milucka J."/>
        </authorList>
    </citation>
    <scope>NUCLEOTIDE SEQUENCE [LARGE SCALE GENOMIC DNA]</scope>
    <source>
        <strain evidence="1 2">Zug</strain>
    </source>
</reference>
<reference evidence="2" key="2">
    <citation type="journal article" date="2018" name="Environ. Microbiol.">
        <title>Bloom of a denitrifying methanotroph, 'Candidatus Methylomirabilis limnetica', in a deep stratified lake.</title>
        <authorList>
            <person name="Graf J.S."/>
            <person name="Mayr M.J."/>
            <person name="Marchant H.K."/>
            <person name="Tienken D."/>
            <person name="Hach P.F."/>
            <person name="Brand A."/>
            <person name="Schubert C.J."/>
            <person name="Kuypers M.M."/>
            <person name="Milucka J."/>
        </authorList>
    </citation>
    <scope>NUCLEOTIDE SEQUENCE [LARGE SCALE GENOMIC DNA]</scope>
    <source>
        <strain evidence="2">Zug</strain>
    </source>
</reference>
<comment type="caution">
    <text evidence="1">The sequence shown here is derived from an EMBL/GenBank/DDBJ whole genome shotgun (WGS) entry which is preliminary data.</text>
</comment>
<proteinExistence type="predicted"/>
<organism evidence="1 2">
    <name type="scientific">Candidatus Methylomirabilis limnetica</name>
    <dbReference type="NCBI Taxonomy" id="2033718"/>
    <lineage>
        <taxon>Bacteria</taxon>
        <taxon>Candidatus Methylomirabilota</taxon>
        <taxon>Candidatus Methylomirabilia</taxon>
        <taxon>Candidatus Methylomirabilales</taxon>
        <taxon>Candidatus Methylomirabilaceae</taxon>
        <taxon>Candidatus Methylomirabilis</taxon>
    </lineage>
</organism>
<gene>
    <name evidence="1" type="ORF">CLG94_01925</name>
</gene>
<name>A0A2T4U0G7_9BACT</name>
<dbReference type="Proteomes" id="UP000241436">
    <property type="component" value="Unassembled WGS sequence"/>
</dbReference>
<dbReference type="AlphaFoldDB" id="A0A2T4U0G7"/>
<evidence type="ECO:0000313" key="2">
    <source>
        <dbReference type="Proteomes" id="UP000241436"/>
    </source>
</evidence>
<evidence type="ECO:0000313" key="1">
    <source>
        <dbReference type="EMBL" id="PTL36860.1"/>
    </source>
</evidence>
<dbReference type="EMBL" id="NVQC01000010">
    <property type="protein sequence ID" value="PTL36860.1"/>
    <property type="molecule type" value="Genomic_DNA"/>
</dbReference>
<keyword evidence="2" id="KW-1185">Reference proteome</keyword>
<sequence>MGSFCFITVGPFCVVKTMQSDSVVTDLPQRIWAMITSNLERTGPTRVLVRRDSLEGGAMGILRIR</sequence>